<feature type="compositionally biased region" description="Low complexity" evidence="4">
    <location>
        <begin position="638"/>
        <end position="648"/>
    </location>
</feature>
<feature type="compositionally biased region" description="Basic residues" evidence="4">
    <location>
        <begin position="527"/>
        <end position="541"/>
    </location>
</feature>
<feature type="compositionally biased region" description="Low complexity" evidence="4">
    <location>
        <begin position="656"/>
        <end position="667"/>
    </location>
</feature>
<gene>
    <name evidence="6" type="ORF">Agabi119p4_5236</name>
</gene>
<feature type="compositionally biased region" description="Pro residues" evidence="4">
    <location>
        <begin position="307"/>
        <end position="324"/>
    </location>
</feature>
<feature type="domain" description="SH3" evidence="5">
    <location>
        <begin position="717"/>
        <end position="792"/>
    </location>
</feature>
<reference evidence="6 7" key="1">
    <citation type="journal article" name="Sci. Rep.">
        <title>Telomere-to-telomere assembled and centromere annotated genomes of the two main subspecies of the button mushroom Agaricus bisporus reveal especially polymorphic chromosome ends.</title>
        <authorList>
            <person name="Sonnenberg A.S.M."/>
            <person name="Sedaghat-Telgerd N."/>
            <person name="Lavrijssen B."/>
            <person name="Ohm R.A."/>
            <person name="Hendrickx P.M."/>
            <person name="Scholtmeijer K."/>
            <person name="Baars J.J.P."/>
            <person name="van Peer A."/>
        </authorList>
    </citation>
    <scope>NUCLEOTIDE SEQUENCE [LARGE SCALE GENOMIC DNA]</scope>
    <source>
        <strain evidence="6 7">H119_p4</strain>
    </source>
</reference>
<feature type="compositionally biased region" description="Low complexity" evidence="4">
    <location>
        <begin position="445"/>
        <end position="458"/>
    </location>
</feature>
<protein>
    <recommendedName>
        <fullName evidence="5">SH3 domain-containing protein</fullName>
    </recommendedName>
</protein>
<feature type="compositionally biased region" description="Low complexity" evidence="4">
    <location>
        <begin position="681"/>
        <end position="697"/>
    </location>
</feature>
<dbReference type="InterPro" id="IPR045112">
    <property type="entry name" value="PPAN-like"/>
</dbReference>
<feature type="compositionally biased region" description="Acidic residues" evidence="4">
    <location>
        <begin position="698"/>
        <end position="715"/>
    </location>
</feature>
<dbReference type="PANTHER" id="PTHR12661:SF5">
    <property type="entry name" value="SUPPRESSOR OF SWI4 1 HOMOLOG"/>
    <property type="match status" value="1"/>
</dbReference>
<dbReference type="GO" id="GO:0030687">
    <property type="term" value="C:preribosome, large subunit precursor"/>
    <property type="evidence" value="ECO:0007669"/>
    <property type="project" value="TreeGrafter"/>
</dbReference>
<dbReference type="GO" id="GO:0019843">
    <property type="term" value="F:rRNA binding"/>
    <property type="evidence" value="ECO:0007669"/>
    <property type="project" value="TreeGrafter"/>
</dbReference>
<feature type="compositionally biased region" description="Low complexity" evidence="4">
    <location>
        <begin position="344"/>
        <end position="356"/>
    </location>
</feature>
<feature type="compositionally biased region" description="Basic and acidic residues" evidence="4">
    <location>
        <begin position="543"/>
        <end position="553"/>
    </location>
</feature>
<evidence type="ECO:0000259" key="5">
    <source>
        <dbReference type="PROSITE" id="PS50002"/>
    </source>
</evidence>
<dbReference type="EMBL" id="JABXXO010000006">
    <property type="protein sequence ID" value="KAF7776843.1"/>
    <property type="molecule type" value="Genomic_DNA"/>
</dbReference>
<feature type="coiled-coil region" evidence="3">
    <location>
        <begin position="109"/>
        <end position="136"/>
    </location>
</feature>
<accession>A0A8H7F505</accession>
<dbReference type="SUPFAM" id="SSF50044">
    <property type="entry name" value="SH3-domain"/>
    <property type="match status" value="1"/>
</dbReference>
<comment type="caution">
    <text evidence="6">The sequence shown here is derived from an EMBL/GenBank/DDBJ whole genome shotgun (WGS) entry which is preliminary data.</text>
</comment>
<feature type="compositionally biased region" description="Low complexity" evidence="4">
    <location>
        <begin position="374"/>
        <end position="416"/>
    </location>
</feature>
<organism evidence="6 7">
    <name type="scientific">Agaricus bisporus var. burnettii</name>
    <dbReference type="NCBI Taxonomy" id="192524"/>
    <lineage>
        <taxon>Eukaryota</taxon>
        <taxon>Fungi</taxon>
        <taxon>Dikarya</taxon>
        <taxon>Basidiomycota</taxon>
        <taxon>Agaricomycotina</taxon>
        <taxon>Agaricomycetes</taxon>
        <taxon>Agaricomycetidae</taxon>
        <taxon>Agaricales</taxon>
        <taxon>Agaricineae</taxon>
        <taxon>Agaricaceae</taxon>
        <taxon>Agaricus</taxon>
    </lineage>
</organism>
<evidence type="ECO:0000256" key="3">
    <source>
        <dbReference type="SAM" id="Coils"/>
    </source>
</evidence>
<keyword evidence="3" id="KW-0175">Coiled coil</keyword>
<dbReference type="AlphaFoldDB" id="A0A8H7F505"/>
<evidence type="ECO:0000313" key="7">
    <source>
        <dbReference type="Proteomes" id="UP000629468"/>
    </source>
</evidence>
<dbReference type="Gene3D" id="2.30.30.40">
    <property type="entry name" value="SH3 Domains"/>
    <property type="match status" value="1"/>
</dbReference>
<evidence type="ECO:0000313" key="6">
    <source>
        <dbReference type="EMBL" id="KAF7776843.1"/>
    </source>
</evidence>
<feature type="compositionally biased region" description="Low complexity" evidence="4">
    <location>
        <begin position="465"/>
        <end position="479"/>
    </location>
</feature>
<dbReference type="GO" id="GO:0000027">
    <property type="term" value="P:ribosomal large subunit assembly"/>
    <property type="evidence" value="ECO:0007669"/>
    <property type="project" value="TreeGrafter"/>
</dbReference>
<keyword evidence="1 2" id="KW-0728">SH3 domain</keyword>
<feature type="region of interest" description="Disordered" evidence="4">
    <location>
        <begin position="299"/>
        <end position="417"/>
    </location>
</feature>
<feature type="compositionally biased region" description="Basic residues" evidence="4">
    <location>
        <begin position="554"/>
        <end position="573"/>
    </location>
</feature>
<dbReference type="PANTHER" id="PTHR12661">
    <property type="entry name" value="PETER PAN-RELATED"/>
    <property type="match status" value="1"/>
</dbReference>
<dbReference type="PROSITE" id="PS50002">
    <property type="entry name" value="SH3"/>
    <property type="match status" value="1"/>
</dbReference>
<dbReference type="SMART" id="SM00326">
    <property type="entry name" value="SH3"/>
    <property type="match status" value="1"/>
</dbReference>
<name>A0A8H7F505_AGABI</name>
<proteinExistence type="predicted"/>
<dbReference type="InterPro" id="IPR036028">
    <property type="entry name" value="SH3-like_dom_sf"/>
</dbReference>
<sequence>MTPLACVFFQLPPSRHLFIQIHDIPWLILLPQLDKLSTAFETLLLANPSVTAKKTLLESRSIMGSKMIPLRDFILSTRKFIVHYLHFMEGVSEGRMLSDYVKRAYGDIAQKTGKKAEEAQEALTEFREELERVVGRVVSLLPHNDNVSLFITESRMIISVMVTAIEECRALLQECRESLLNAINKQAFDPEIFDSNLPSDEEYEFVEEKWMMLEDLLFGLSVDWNLLEGRMEFPHSNELWATPSQRAQQNAVVLRGVSKNPPSPKISFWQKTQTGGVGMATGERTGSVSRTAMDARPLSLHIDSPPSASPFPSPSSSFLPPPMPGAHEFAVKPPPLPRKSAVSTTPPVDPLTLDTTVEPRRQSHPISSPTILNSPSLASSRPAPLSPASSRRVSTISAKSSSLSRSSSKRGSTGFSKRLSALSMTGIMTRKDDESLITPTVSMNLPSSSSATTILSSSTPPPPLRNSTTVSGSTSTSSPAPHPSHPSKPRRPTSTKIKIRDFAYPSVDNRYRGLGIDVPKPNQFSRLNKKLGGSKKARPSSKRWSDGSDDEKKTKTKTIMKRKKKKEKEKKKKKEEEGRNNNGWDESDNEEEEDEEEDDTSTSTDEDEDEDEDEEEEEEEEEEYEEPGWFKKGMGRLSWSFGFSGFKKQFSDDLDTPTSNNNTNNNSYPSRGEMEMNFSGTPTTTTTNEDQTPSSTTSEDDEQQQSQEEEEEEEPPLYPGLYRALYPFEPEGTAEMRLKEDQVVRVVGRGGGVGWAVVVVPEDAEGGVVVVMDNEGMRHALVPESYLEVVQLD</sequence>
<evidence type="ECO:0000256" key="2">
    <source>
        <dbReference type="PROSITE-ProRule" id="PRU00192"/>
    </source>
</evidence>
<dbReference type="InterPro" id="IPR001452">
    <property type="entry name" value="SH3_domain"/>
</dbReference>
<feature type="compositionally biased region" description="Polar residues" evidence="4">
    <location>
        <begin position="364"/>
        <end position="373"/>
    </location>
</feature>
<evidence type="ECO:0000256" key="4">
    <source>
        <dbReference type="SAM" id="MobiDB-lite"/>
    </source>
</evidence>
<dbReference type="Proteomes" id="UP000629468">
    <property type="component" value="Unassembled WGS sequence"/>
</dbReference>
<feature type="region of interest" description="Disordered" evidence="4">
    <location>
        <begin position="433"/>
        <end position="719"/>
    </location>
</feature>
<evidence type="ECO:0000256" key="1">
    <source>
        <dbReference type="ARBA" id="ARBA00022443"/>
    </source>
</evidence>
<feature type="compositionally biased region" description="Acidic residues" evidence="4">
    <location>
        <begin position="585"/>
        <end position="626"/>
    </location>
</feature>